<evidence type="ECO:0000259" key="2">
    <source>
        <dbReference type="Pfam" id="PF13556"/>
    </source>
</evidence>
<evidence type="ECO:0000259" key="3">
    <source>
        <dbReference type="Pfam" id="PF14361"/>
    </source>
</evidence>
<dbReference type="InterPro" id="IPR051448">
    <property type="entry name" value="CdaR-like_regulators"/>
</dbReference>
<accession>A0A7Z7IGN3</accession>
<keyword evidence="6" id="KW-1185">Reference proteome</keyword>
<feature type="domain" description="RsbT co-antagonist protein RsbRD N-terminal" evidence="3">
    <location>
        <begin position="33"/>
        <end position="176"/>
    </location>
</feature>
<dbReference type="Gene3D" id="1.10.10.2840">
    <property type="entry name" value="PucR C-terminal helix-turn-helix domain"/>
    <property type="match status" value="1"/>
</dbReference>
<dbReference type="InterPro" id="IPR025736">
    <property type="entry name" value="PucR_C-HTH_dom"/>
</dbReference>
<dbReference type="PANTHER" id="PTHR33744">
    <property type="entry name" value="CARBOHYDRATE DIACID REGULATOR"/>
    <property type="match status" value="1"/>
</dbReference>
<gene>
    <name evidence="5" type="primary">pucR_1</name>
    <name evidence="5" type="ORF">MSIMFB_00542</name>
</gene>
<dbReference type="InterPro" id="IPR025751">
    <property type="entry name" value="RsbRD_N_dom"/>
</dbReference>
<protein>
    <submittedName>
        <fullName evidence="5">Purine catabolism regulatory protein</fullName>
    </submittedName>
</protein>
<dbReference type="Pfam" id="PF17853">
    <property type="entry name" value="GGDEF_2"/>
    <property type="match status" value="1"/>
</dbReference>
<evidence type="ECO:0000313" key="5">
    <source>
        <dbReference type="EMBL" id="SOJ53038.1"/>
    </source>
</evidence>
<comment type="similarity">
    <text evidence="1">Belongs to the CdaR family.</text>
</comment>
<dbReference type="Pfam" id="PF14361">
    <property type="entry name" value="RsbRD_N"/>
    <property type="match status" value="1"/>
</dbReference>
<dbReference type="AlphaFoldDB" id="A0A7Z7IGN3"/>
<comment type="caution">
    <text evidence="5">The sequence shown here is derived from an EMBL/GenBank/DDBJ whole genome shotgun (WGS) entry which is preliminary data.</text>
</comment>
<evidence type="ECO:0000256" key="1">
    <source>
        <dbReference type="ARBA" id="ARBA00006754"/>
    </source>
</evidence>
<sequence>MQPDWSAAQGDDQRRVWSAGLRPAATELAERAAEIAAAVNTYTSERLTDLLSSAEALEVNRASTEASIRDFAEVLIAGADPAEAARLGPPTLAYAQAGAQQGIPLTTLMRSYRLAHAETSRHFNAILDTHARNADELKVASELGSAWMFAYADAALCLVEEVYTAERDRWLRSAAASQAETIRTILAGQPIDTDVASRRLRHEVSRVHVAAIAWLESHEEGRNTQAILEAAIRDIAALVGNQKPLVYPLGILSVAAWISSHSDVPSKVLDELRFRTATAPGVRVAIGEPARGIAGFRASHFEALEAQRVAALAARPVGSVTRYHNVSLRAIATADIEQARAFVRRELGRLGSDDETTRRLVATLRTYLDENCSRGRTAKRLHVHENTVAYRIRQAEEILGRSIDRRTLELRVALSLAELVAQASDAPTAP</sequence>
<dbReference type="Pfam" id="PF13556">
    <property type="entry name" value="HTH_30"/>
    <property type="match status" value="1"/>
</dbReference>
<feature type="domain" description="CdaR GGDEF-like" evidence="4">
    <location>
        <begin position="196"/>
        <end position="309"/>
    </location>
</feature>
<evidence type="ECO:0000259" key="4">
    <source>
        <dbReference type="Pfam" id="PF17853"/>
    </source>
</evidence>
<dbReference type="PANTHER" id="PTHR33744:SF1">
    <property type="entry name" value="DNA-BINDING TRANSCRIPTIONAL ACTIVATOR ADER"/>
    <property type="match status" value="1"/>
</dbReference>
<dbReference type="Proteomes" id="UP000554965">
    <property type="component" value="Unassembled WGS sequence"/>
</dbReference>
<reference evidence="5 6" key="1">
    <citation type="submission" date="2017-10" db="EMBL/GenBank/DDBJ databases">
        <authorList>
            <consortium name="Urmite Genomes"/>
        </authorList>
    </citation>
    <scope>NUCLEOTIDE SEQUENCE [LARGE SCALE GENOMIC DNA]</scope>
    <source>
        <strain evidence="5 6">FB-527</strain>
    </source>
</reference>
<dbReference type="EMBL" id="OCTY01000002">
    <property type="protein sequence ID" value="SOJ53038.1"/>
    <property type="molecule type" value="Genomic_DNA"/>
</dbReference>
<name>A0A7Z7IGN3_9MYCO</name>
<dbReference type="InterPro" id="IPR042070">
    <property type="entry name" value="PucR_C-HTH_sf"/>
</dbReference>
<organism evidence="5 6">
    <name type="scientific">Mycobacterium simulans</name>
    <dbReference type="NCBI Taxonomy" id="627089"/>
    <lineage>
        <taxon>Bacteria</taxon>
        <taxon>Bacillati</taxon>
        <taxon>Actinomycetota</taxon>
        <taxon>Actinomycetes</taxon>
        <taxon>Mycobacteriales</taxon>
        <taxon>Mycobacteriaceae</taxon>
        <taxon>Mycobacterium</taxon>
    </lineage>
</organism>
<feature type="domain" description="PucR C-terminal helix-turn-helix" evidence="2">
    <location>
        <begin position="360"/>
        <end position="414"/>
    </location>
</feature>
<dbReference type="RefSeq" id="WP_186241372.1">
    <property type="nucleotide sequence ID" value="NZ_OCTY01000002.1"/>
</dbReference>
<dbReference type="InterPro" id="IPR041522">
    <property type="entry name" value="CdaR_GGDEF"/>
</dbReference>
<proteinExistence type="inferred from homology"/>
<evidence type="ECO:0000313" key="6">
    <source>
        <dbReference type="Proteomes" id="UP000554965"/>
    </source>
</evidence>